<comment type="similarity">
    <text evidence="2">Belongs to the SNF2/RAD54 helicase family. SWR1 subfamily.</text>
</comment>
<evidence type="ECO:0000259" key="16">
    <source>
        <dbReference type="PROSITE" id="PS51204"/>
    </source>
</evidence>
<name>A0A1D2N0S9_ORCCI</name>
<evidence type="ECO:0000256" key="7">
    <source>
        <dbReference type="ARBA" id="ARBA00022840"/>
    </source>
</evidence>
<dbReference type="GO" id="GO:0006338">
    <property type="term" value="P:chromatin remodeling"/>
    <property type="evidence" value="ECO:0007669"/>
    <property type="project" value="UniProtKB-ARBA"/>
</dbReference>
<feature type="compositionally biased region" description="Low complexity" evidence="13">
    <location>
        <begin position="618"/>
        <end position="672"/>
    </location>
</feature>
<evidence type="ECO:0000256" key="12">
    <source>
        <dbReference type="ARBA" id="ARBA00023242"/>
    </source>
</evidence>
<dbReference type="PROSITE" id="PS51194">
    <property type="entry name" value="HELICASE_CTER"/>
    <property type="match status" value="1"/>
</dbReference>
<keyword evidence="9" id="KW-0805">Transcription regulation</keyword>
<dbReference type="InterPro" id="IPR049730">
    <property type="entry name" value="SNF2/RAD54-like_C"/>
</dbReference>
<dbReference type="InterPro" id="IPR038718">
    <property type="entry name" value="SNF2-like_sf"/>
</dbReference>
<keyword evidence="8" id="KW-0156">Chromatin regulator</keyword>
<feature type="region of interest" description="Disordered" evidence="13">
    <location>
        <begin position="309"/>
        <end position="478"/>
    </location>
</feature>
<evidence type="ECO:0000259" key="15">
    <source>
        <dbReference type="PROSITE" id="PS51194"/>
    </source>
</evidence>
<feature type="compositionally biased region" description="Low complexity" evidence="13">
    <location>
        <begin position="165"/>
        <end position="226"/>
    </location>
</feature>
<dbReference type="Gene3D" id="1.20.120.850">
    <property type="entry name" value="SWI2/SNF2 ATPases, N-terminal domain"/>
    <property type="match status" value="1"/>
</dbReference>
<dbReference type="PANTHER" id="PTHR45685">
    <property type="entry name" value="HELICASE SRCAP-RELATED"/>
    <property type="match status" value="1"/>
</dbReference>
<keyword evidence="3" id="KW-0597">Phosphoprotein</keyword>
<evidence type="ECO:0000256" key="11">
    <source>
        <dbReference type="ARBA" id="ARBA00023163"/>
    </source>
</evidence>
<evidence type="ECO:0000256" key="13">
    <source>
        <dbReference type="SAM" id="MobiDB-lite"/>
    </source>
</evidence>
<dbReference type="InterPro" id="IPR027417">
    <property type="entry name" value="P-loop_NTPase"/>
</dbReference>
<feature type="compositionally biased region" description="Low complexity" evidence="13">
    <location>
        <begin position="410"/>
        <end position="421"/>
    </location>
</feature>
<feature type="region of interest" description="Disordered" evidence="13">
    <location>
        <begin position="501"/>
        <end position="585"/>
    </location>
</feature>
<dbReference type="InterPro" id="IPR001650">
    <property type="entry name" value="Helicase_C-like"/>
</dbReference>
<dbReference type="GO" id="GO:0016887">
    <property type="term" value="F:ATP hydrolysis activity"/>
    <property type="evidence" value="ECO:0007669"/>
    <property type="project" value="TreeGrafter"/>
</dbReference>
<dbReference type="STRING" id="48709.A0A1D2N0S9"/>
<dbReference type="Gene3D" id="3.40.50.10810">
    <property type="entry name" value="Tandem AAA-ATPase domain"/>
    <property type="match status" value="1"/>
</dbReference>
<feature type="region of interest" description="Disordered" evidence="13">
    <location>
        <begin position="1557"/>
        <end position="1617"/>
    </location>
</feature>
<accession>A0A1D2N0S9</accession>
<dbReference type="CDD" id="cd18793">
    <property type="entry name" value="SF2_C_SNF"/>
    <property type="match status" value="1"/>
</dbReference>
<evidence type="ECO:0000313" key="18">
    <source>
        <dbReference type="Proteomes" id="UP000094527"/>
    </source>
</evidence>
<feature type="compositionally biased region" description="Low complexity" evidence="13">
    <location>
        <begin position="348"/>
        <end position="372"/>
    </location>
</feature>
<feature type="compositionally biased region" description="Polar residues" evidence="13">
    <location>
        <begin position="324"/>
        <end position="334"/>
    </location>
</feature>
<evidence type="ECO:0000313" key="17">
    <source>
        <dbReference type="EMBL" id="ODM98872.1"/>
    </source>
</evidence>
<feature type="region of interest" description="Disordered" evidence="13">
    <location>
        <begin position="885"/>
        <end position="1043"/>
    </location>
</feature>
<sequence length="3016" mass="333856">MGMRVTMMGEVVEEATVTQQQQQQSNQQQSQGTDVAFPTLPVNNAAEDDDDEDDEDDAENYHQRLCSLSMRKKSGGGGGVSSVGGSSSVASDAGDIKSSSSFSHSKLYRLINLPRRHLAKRRTLVRKHRQVLQGISLKVQLKAKREFEVKFLEAVYVRNALFQSLPHSSSSTSSPSLSGGSGTGASSLGLSLSSPSSSSQHLGNNAGNSSSSSSGGKSVVGSDSSNTSVHHGKLFEQSDEKGDSSGKDALQVDDSDAVVPQCSAISEYRPYSGVWFNCLKSKAMNKREPDHLLKTTYDNYVQNEAKRLWLSKQNKKTKKGSKSPDTTEPTSKSSEAPCPPASGEVEQSGVTPSPVGGSSSSSSSSGPSKPLSDNNASKLVASTPSTSASLSPAVTAATSVSSTEVAIVPQTAGAGATTAQQRASSPTSLPRSRASLVEKEKDQEQLGAASSPLRREESSKTTELSINPSTPSAVSSSDEITLCQTVVTCISKEELEKGRRPNANYLSTTLSSLNTNNNGGGGGDASGGNSSSSAPAKKQGSDVSKPGSVLSSNASDVSVKSVISENTDSSSSASTNVSCSSFNDKDSTSILSVATNANNPSMSGNIPNLTNTLALALNHNNSNNNSSATNNNSNSNHSNNNGNNSNTNNNNNNNSDTNASSSSSSSNAANHTGAPTKSNRKLGGGPKPPKKYSEKMKAEASVLQRIAELQKEGMWWEKRLPKVWEPAKVKSHWDYLLEEMHWMAADFANERKWKRNAAKRCARMIEKYYHDKDLKRQKAEKEEEARKRKTASNIAKLVRQFWSNVQTVVEFKEQTIIESMRKKALDQKLSYLVNETEKYSEIVAQTFTAIAQKTGIESVEGKEASDVPASSAQASSVATTIVKEEVSSPAPVTEENDDEFVPPSDSESDVDDTIAEEEAKEKVDSSDHVHEIQELEEENNMSIEDLLAKYSKYLHDPESYQEPQAPQQPPPPPPEPKQEPERRITRGRVQPARQLRSTARTTRLQAQTKVAESDIETDVDDDETTCTEEDSADESASEAEKTNDDLASLLKSISAADTDQKMTTEDETNKLADLAESFKPKGNTLSSTTVVTKVPNILRHTLREYQHIGLDWLVTMYDKKLNGILADEMGLGKTIQTIALLAYLAEERGNWGPHLIIVPTSVMLNWEMEFKKWCPGFKILTYYGSQKERKLKRSGWTKPNAFHVCITSYKLVIQDHQSFRRKRWKYLILDEAQNIKNFKSQRWQLLLNFHSQRRLLLTGTPLQNNLMELWSLLHFLMPNVFQSHMEFKDWFSNPMSGMVEGSQEYNEDIVRRLHKVYYKAKILMWVSPSLNMYTCIYALFSDFLKVLRPFILRRMKSEVEKQLPQKYEHVVMCSLSKRQRYLYEEFMSRTRTKETLNQGNLLSVINVLMQLRKVCNHPNLFEPRPIASPFQTEGIEYKVPSIVWNMLRGIYQDSFRTCSPLFTITNAKYTYDRDEADRIGELTPLFAYNPDEERRYVVMNYEQRSDGEQPPVKRPKRIINLNKNEPPPCPQLQKPLNFFLSSGKPDAAVKDPEFVEALGGGPRAPNKVVKEEGSQKNKSVLKNHTKSKASGSGESVEKGPSLVDLSDSENSRSSGDSDFEVVVVRKRKTPVTRFNIMSRLAMMGCSVPDFELDYIQERRLRDRKVVVDNLNKVNWSRCRVHSFVGPRLIENCRVVDSLPPVRLTSRRTGVRVPRREHLRDFENNGYFNLGFGEIMKIIRVRQEQPTLFDHPLVMWSTTKHLESVVQTPESRLQELMDVLTRYVMYIPAVSAPSLEGRFYRPPCSSMYLEHVQQLENYRKNFTKPTEIVHPVMSRMLTQFPDPRLIQYDCGKLQTLDTLLRKLKTGSHRVLIFTQMAKVLDILEAFLNYHGHTYLRLDGATKIDQRQMLMERFNADKKIFCFILSTRSGGIGVNLTGADTVIFYDSDWNPTMDAQAQDRCHRIGQTRDVHIYRLVSEKTVEENILKKSNQKRLLGELAIEGGKFTTTYFKQNTIRDLFTINEKDDVAKRLSTWNTEQTKPLSTVEEEDESTTFDPSDLMKSPEKKHEMQMIECALAAAEDDTDVHAAQTVHAEAEAEMAEFDENVSLDALDEQGKSGPNKFEIEFQQVFERMTDVERYAMRLMESTIDDWSKETVAQAQKDLEEQKLAWELQQQRSVQEIKMDIDDDSCNTEDLLTYSRVESTSQVWVAQFGSCEQDMSFMIYEPPTPPQDEMDVYFDTTHGYLYDYAIMNESQLPPVYVSKHPKKAPTPVSPVAKPGVAAGVVGLRLLRKRRSLPRNLFRKLWTLIMMRLSPKVARREDPIFAPKSLFDRPTPAMAKLRRDLRLQRYSCRPPSASPKATLGPGSITFPIVTPGTPKTPPPPTPTDSMEWLIAEDFSLLQTVRNVLELPPNLLVVNLAQTPNWDFGAEAVNMVGFSQRTQKQCKWRYENVVAPREEGKLLFDPPSSSTDPTSPSSGKKKKTKTFIKIAPPSPSKAARNVKVSQLLAQDNNAQYRNIFCSKFDTIKSIANKRAPTTKPITVNPQMKSNKHAQVFAEHGINYDNPLPATVIAQARYDRIQMERKKLEMQRQQAAIAAAAATSGTVTPNLTGVPAQIISSGPVVQAAAMAAATANVPTAPKPRPQFTSITIPGTMPPIVLQGTPNANEALITRDAHVSISNMLAQQRRQDLTAQQQQQLLQLQQKQIAQVQTLSQQQAAQQQQQTGSPSPTPNVTILNAGPIGTTQSPQIVRQATPVQVHPSNQPQTQTVVLATGLAQALAASVGQPISVSSSAISTTTTQLSSTVNTTPSLPTVARHLQPTISTQPQQLQRVPTLTMQDIVSSANTQRIQAGLITTSASQMQVGGQPQQTQPTLVSLTPMLGPNNPQLATKIIQNPQGLATLIKRIQVVAATAPPTIVSSSSVTSHQQATVSLPSISTIQSGNTYSTVPIVPSTSSPVVTLSTAGTISKTTLGQPTVSMAISSPNVSAATASAVLSQPSQQRQVQAGFLLTLAFGGHLT</sequence>
<comment type="subcellular location">
    <subcellularLocation>
        <location evidence="1">Nucleus</location>
    </subcellularLocation>
</comment>
<feature type="compositionally biased region" description="Polar residues" evidence="13">
    <location>
        <begin position="461"/>
        <end position="478"/>
    </location>
</feature>
<dbReference type="FunFam" id="1.20.120.850:FF:000012">
    <property type="entry name" value="protein PHOTOPERIOD-INDEPENDENT EARLY FLOWERING 1 isoform X3"/>
    <property type="match status" value="1"/>
</dbReference>
<feature type="region of interest" description="Disordered" evidence="13">
    <location>
        <begin position="618"/>
        <end position="697"/>
    </location>
</feature>
<dbReference type="Gene3D" id="3.40.50.300">
    <property type="entry name" value="P-loop containing nucleotide triphosphate hydrolases"/>
    <property type="match status" value="1"/>
</dbReference>
<feature type="compositionally biased region" description="Basic and acidic residues" evidence="13">
    <location>
        <begin position="917"/>
        <end position="933"/>
    </location>
</feature>
<keyword evidence="11" id="KW-0804">Transcription</keyword>
<protein>
    <submittedName>
        <fullName evidence="17">Helicase domino</fullName>
    </submittedName>
</protein>
<keyword evidence="4" id="KW-0547">Nucleotide-binding</keyword>
<evidence type="ECO:0000256" key="6">
    <source>
        <dbReference type="ARBA" id="ARBA00022806"/>
    </source>
</evidence>
<feature type="compositionally biased region" description="Low complexity" evidence="13">
    <location>
        <begin position="379"/>
        <end position="403"/>
    </location>
</feature>
<dbReference type="SMART" id="SM00490">
    <property type="entry name" value="HELICc"/>
    <property type="match status" value="1"/>
</dbReference>
<dbReference type="SUPFAM" id="SSF52540">
    <property type="entry name" value="P-loop containing nucleoside triphosphate hydrolases"/>
    <property type="match status" value="2"/>
</dbReference>
<evidence type="ECO:0000256" key="8">
    <source>
        <dbReference type="ARBA" id="ARBA00022853"/>
    </source>
</evidence>
<feature type="region of interest" description="Disordered" evidence="13">
    <location>
        <begin position="2036"/>
        <end position="2061"/>
    </location>
</feature>
<dbReference type="Pfam" id="PF07529">
    <property type="entry name" value="HSA"/>
    <property type="match status" value="1"/>
</dbReference>
<keyword evidence="18" id="KW-1185">Reference proteome</keyword>
<feature type="compositionally biased region" description="Polar residues" evidence="13">
    <location>
        <begin position="549"/>
        <end position="563"/>
    </location>
</feature>
<keyword evidence="12" id="KW-0539">Nucleus</keyword>
<dbReference type="OrthoDB" id="372624at2759"/>
<feature type="region of interest" description="Disordered" evidence="13">
    <location>
        <begin position="2455"/>
        <end position="2481"/>
    </location>
</feature>
<dbReference type="InterPro" id="IPR014001">
    <property type="entry name" value="Helicase_ATP-bd"/>
</dbReference>
<feature type="compositionally biased region" description="Polar residues" evidence="13">
    <location>
        <begin position="995"/>
        <end position="1010"/>
    </location>
</feature>
<feature type="domain" description="HSA" evidence="16">
    <location>
        <begin position="720"/>
        <end position="792"/>
    </location>
</feature>
<dbReference type="Proteomes" id="UP000094527">
    <property type="component" value="Unassembled WGS sequence"/>
</dbReference>
<dbReference type="GO" id="GO:0005524">
    <property type="term" value="F:ATP binding"/>
    <property type="evidence" value="ECO:0007669"/>
    <property type="project" value="UniProtKB-KW"/>
</dbReference>
<feature type="region of interest" description="Disordered" evidence="13">
    <location>
        <begin position="1"/>
        <end position="100"/>
    </location>
</feature>
<dbReference type="GO" id="GO:0003677">
    <property type="term" value="F:DNA binding"/>
    <property type="evidence" value="ECO:0007669"/>
    <property type="project" value="UniProtKB-KW"/>
</dbReference>
<dbReference type="InterPro" id="IPR050520">
    <property type="entry name" value="INO80/SWR1_helicase"/>
</dbReference>
<dbReference type="FunFam" id="3.40.50.10810:FF:000005">
    <property type="entry name" value="Photoperiod-independent early flowering 1"/>
    <property type="match status" value="1"/>
</dbReference>
<keyword evidence="6 17" id="KW-0347">Helicase</keyword>
<feature type="domain" description="Helicase ATP-binding" evidence="14">
    <location>
        <begin position="1114"/>
        <end position="1279"/>
    </location>
</feature>
<feature type="compositionally biased region" description="Low complexity" evidence="13">
    <location>
        <begin position="502"/>
        <end position="517"/>
    </location>
</feature>
<dbReference type="GO" id="GO:0010468">
    <property type="term" value="P:regulation of gene expression"/>
    <property type="evidence" value="ECO:0007669"/>
    <property type="project" value="UniProtKB-ARBA"/>
</dbReference>
<dbReference type="GO" id="GO:0004386">
    <property type="term" value="F:helicase activity"/>
    <property type="evidence" value="ECO:0007669"/>
    <property type="project" value="UniProtKB-KW"/>
</dbReference>
<evidence type="ECO:0000256" key="9">
    <source>
        <dbReference type="ARBA" id="ARBA00023015"/>
    </source>
</evidence>
<dbReference type="SMART" id="SM00487">
    <property type="entry name" value="DEXDc"/>
    <property type="match status" value="1"/>
</dbReference>
<organism evidence="17 18">
    <name type="scientific">Orchesella cincta</name>
    <name type="common">Springtail</name>
    <name type="synonym">Podura cincta</name>
    <dbReference type="NCBI Taxonomy" id="48709"/>
    <lineage>
        <taxon>Eukaryota</taxon>
        <taxon>Metazoa</taxon>
        <taxon>Ecdysozoa</taxon>
        <taxon>Arthropoda</taxon>
        <taxon>Hexapoda</taxon>
        <taxon>Collembola</taxon>
        <taxon>Entomobryomorpha</taxon>
        <taxon>Entomobryoidea</taxon>
        <taxon>Orchesellidae</taxon>
        <taxon>Orchesellinae</taxon>
        <taxon>Orchesella</taxon>
    </lineage>
</organism>
<feature type="region of interest" description="Disordered" evidence="13">
    <location>
        <begin position="165"/>
        <end position="230"/>
    </location>
</feature>
<evidence type="ECO:0000256" key="5">
    <source>
        <dbReference type="ARBA" id="ARBA00022801"/>
    </source>
</evidence>
<feature type="compositionally biased region" description="Acidic residues" evidence="13">
    <location>
        <begin position="1013"/>
        <end position="1037"/>
    </location>
</feature>
<dbReference type="CDD" id="cd18003">
    <property type="entry name" value="DEXQc_SRCAP"/>
    <property type="match status" value="1"/>
</dbReference>
<dbReference type="InterPro" id="IPR000330">
    <property type="entry name" value="SNF2_N"/>
</dbReference>
<dbReference type="GO" id="GO:0042393">
    <property type="term" value="F:histone binding"/>
    <property type="evidence" value="ECO:0007669"/>
    <property type="project" value="TreeGrafter"/>
</dbReference>
<feature type="domain" description="Helicase C-terminal" evidence="15">
    <location>
        <begin position="1854"/>
        <end position="2004"/>
    </location>
</feature>
<dbReference type="PROSITE" id="PS51204">
    <property type="entry name" value="HSA"/>
    <property type="match status" value="1"/>
</dbReference>
<feature type="compositionally biased region" description="Low complexity" evidence="13">
    <location>
        <begin position="564"/>
        <end position="581"/>
    </location>
</feature>
<keyword evidence="10" id="KW-0238">DNA-binding</keyword>
<reference evidence="17 18" key="1">
    <citation type="journal article" date="2016" name="Genome Biol. Evol.">
        <title>Gene Family Evolution Reflects Adaptation to Soil Environmental Stressors in the Genome of the Collembolan Orchesella cincta.</title>
        <authorList>
            <person name="Faddeeva-Vakhrusheva A."/>
            <person name="Derks M.F."/>
            <person name="Anvar S.Y."/>
            <person name="Agamennone V."/>
            <person name="Suring W."/>
            <person name="Smit S."/>
            <person name="van Straalen N.M."/>
            <person name="Roelofs D."/>
        </authorList>
    </citation>
    <scope>NUCLEOTIDE SEQUENCE [LARGE SCALE GENOMIC DNA]</scope>
    <source>
        <tissue evidence="17">Mixed pool</tissue>
    </source>
</reference>
<dbReference type="GO" id="GO:0000812">
    <property type="term" value="C:Swr1 complex"/>
    <property type="evidence" value="ECO:0007669"/>
    <property type="project" value="TreeGrafter"/>
</dbReference>
<feature type="region of interest" description="Disordered" evidence="13">
    <location>
        <begin position="1503"/>
        <end position="1530"/>
    </location>
</feature>
<dbReference type="PANTHER" id="PTHR45685:SF1">
    <property type="entry name" value="HELICASE SRCAP"/>
    <property type="match status" value="1"/>
</dbReference>
<feature type="region of interest" description="Disordered" evidence="13">
    <location>
        <begin position="2715"/>
        <end position="2740"/>
    </location>
</feature>
<feature type="compositionally biased region" description="Low complexity" evidence="13">
    <location>
        <begin position="2462"/>
        <end position="2474"/>
    </location>
</feature>
<evidence type="ECO:0000256" key="1">
    <source>
        <dbReference type="ARBA" id="ARBA00004123"/>
    </source>
</evidence>
<feature type="compositionally biased region" description="Low complexity" evidence="13">
    <location>
        <begin position="2715"/>
        <end position="2724"/>
    </location>
</feature>
<dbReference type="PROSITE" id="PS51192">
    <property type="entry name" value="HELICASE_ATP_BIND_1"/>
    <property type="match status" value="1"/>
</dbReference>
<feature type="compositionally biased region" description="Low complexity" evidence="13">
    <location>
        <begin position="19"/>
        <end position="31"/>
    </location>
</feature>
<dbReference type="InterPro" id="IPR014012">
    <property type="entry name" value="HSA_dom"/>
</dbReference>
<feature type="compositionally biased region" description="Low complexity" evidence="13">
    <location>
        <begin position="83"/>
        <end position="100"/>
    </location>
</feature>
<dbReference type="Pfam" id="PF00271">
    <property type="entry name" value="Helicase_C"/>
    <property type="match status" value="1"/>
</dbReference>
<evidence type="ECO:0000256" key="10">
    <source>
        <dbReference type="ARBA" id="ARBA00023125"/>
    </source>
</evidence>
<keyword evidence="5" id="KW-0378">Hydrolase</keyword>
<feature type="compositionally biased region" description="Acidic residues" evidence="13">
    <location>
        <begin position="46"/>
        <end position="58"/>
    </location>
</feature>
<comment type="caution">
    <text evidence="17">The sequence shown here is derived from an EMBL/GenBank/DDBJ whole genome shotgun (WGS) entry which is preliminary data.</text>
</comment>
<evidence type="ECO:0000256" key="4">
    <source>
        <dbReference type="ARBA" id="ARBA00022741"/>
    </source>
</evidence>
<dbReference type="SMART" id="SM00573">
    <property type="entry name" value="HSA"/>
    <property type="match status" value="1"/>
</dbReference>
<evidence type="ECO:0000256" key="2">
    <source>
        <dbReference type="ARBA" id="ARBA00009220"/>
    </source>
</evidence>
<dbReference type="GO" id="GO:0140096">
    <property type="term" value="F:catalytic activity, acting on a protein"/>
    <property type="evidence" value="ECO:0007669"/>
    <property type="project" value="UniProtKB-ARBA"/>
</dbReference>
<proteinExistence type="inferred from homology"/>
<dbReference type="FunFam" id="3.40.50.300:FF:000529">
    <property type="entry name" value="helicase SRCAP isoform X1"/>
    <property type="match status" value="1"/>
</dbReference>
<feature type="compositionally biased region" description="Pro residues" evidence="13">
    <location>
        <begin position="966"/>
        <end position="975"/>
    </location>
</feature>
<keyword evidence="7" id="KW-0067">ATP-binding</keyword>
<dbReference type="Pfam" id="PF00176">
    <property type="entry name" value="SNF2-rel_dom"/>
    <property type="match status" value="1"/>
</dbReference>
<dbReference type="GO" id="GO:0010557">
    <property type="term" value="P:positive regulation of macromolecule biosynthetic process"/>
    <property type="evidence" value="ECO:0007669"/>
    <property type="project" value="UniProtKB-ARBA"/>
</dbReference>
<feature type="compositionally biased region" description="Acidic residues" evidence="13">
    <location>
        <begin position="894"/>
        <end position="916"/>
    </location>
</feature>
<evidence type="ECO:0000256" key="3">
    <source>
        <dbReference type="ARBA" id="ARBA00022553"/>
    </source>
</evidence>
<evidence type="ECO:0000259" key="14">
    <source>
        <dbReference type="PROSITE" id="PS51192"/>
    </source>
</evidence>
<dbReference type="EMBL" id="LJIJ01000315">
    <property type="protein sequence ID" value="ODM98872.1"/>
    <property type="molecule type" value="Genomic_DNA"/>
</dbReference>
<gene>
    <name evidence="17" type="ORF">Ocin01_07813</name>
</gene>